<dbReference type="STRING" id="4558.A0A1B6PGY7"/>
<dbReference type="EMBL" id="CM000766">
    <property type="protein sequence ID" value="KXG24952.1"/>
    <property type="molecule type" value="Genomic_DNA"/>
</dbReference>
<evidence type="ECO:0000313" key="2">
    <source>
        <dbReference type="Proteomes" id="UP000000768"/>
    </source>
</evidence>
<dbReference type="PANTHER" id="PTHR37381">
    <property type="entry name" value="PENTATRICOPEPTIDE REPEAT (PPR) SUPERFAMILY PROTEIN"/>
    <property type="match status" value="1"/>
</dbReference>
<keyword evidence="2" id="KW-1185">Reference proteome</keyword>
<proteinExistence type="predicted"/>
<dbReference type="InterPro" id="IPR011990">
    <property type="entry name" value="TPR-like_helical_dom_sf"/>
</dbReference>
<dbReference type="Gramene" id="KXG24952">
    <property type="protein sequence ID" value="KXG24952"/>
    <property type="gene ID" value="SORBI_3007G103400"/>
</dbReference>
<dbReference type="Proteomes" id="UP000000768">
    <property type="component" value="Chromosome 7"/>
</dbReference>
<reference evidence="2" key="2">
    <citation type="journal article" date="2018" name="Plant J.">
        <title>The Sorghum bicolor reference genome: improved assembly, gene annotations, a transcriptome atlas, and signatures of genome organization.</title>
        <authorList>
            <person name="McCormick R.F."/>
            <person name="Truong S.K."/>
            <person name="Sreedasyam A."/>
            <person name="Jenkins J."/>
            <person name="Shu S."/>
            <person name="Sims D."/>
            <person name="Kennedy M."/>
            <person name="Amirebrahimi M."/>
            <person name="Weers B.D."/>
            <person name="McKinley B."/>
            <person name="Mattison A."/>
            <person name="Morishige D.T."/>
            <person name="Grimwood J."/>
            <person name="Schmutz J."/>
            <person name="Mullet J.E."/>
        </authorList>
    </citation>
    <scope>NUCLEOTIDE SEQUENCE [LARGE SCALE GENOMIC DNA]</scope>
    <source>
        <strain evidence="2">cv. BTx623</strain>
    </source>
</reference>
<sequence>MALALLSPSTPSHRILLRPLSSLPVARATSATSFGLAFVCPLSRGSSSLQRTGAAGDVIDSDGEVSSEEPVAGWLSTDLLRRISDAADADRVLDIVAESVEGAGAALDPPECNAIVAAAFDRGNIELALSVFEAMGSGFVGVGGWRWARPDVRTYALLVQRLAAALRVAEAIMIIDYVSRAGVSSMDEVPFGVIVRCPTCMIAVAVVQPQDGTQIVSCSKCRYQYELFSGDIASIESEEVSMDISALEKALRYINMWKEGLPTAVHSIVIRTPSGTARTHRFATQTVNLPAQEGERVTISLAVPSNVYRDMGPLKIAARSQGFKPGEPMCLTNHINGQVSKLLRAPSKNKGTFFLSPYLLVGAIAFLASADAASTLIDPSLPRLVTATAIASAAVATTLNEVILPTIQKLPREAVDIVAVRQKLLSQYDILQSRLKELKQFAQKEVWMLARMCQLDNKIVAVGELSYRARRGRVKRVRESLQSTLLARIELMESYAKLCSMIEIEVEMDSDVIAAEAASSAERISEQIQQLMEIDSLEEQWRIQAEANDEAERLLSSDSSETFPAGTVMYIEEEKDESDLKNGPVQVPEEVKNGPVEVKNGLVQRNFHNFLVTKAMKVHEDLLESLSSLLSNESSGDQFGYTILPADQN</sequence>
<organism evidence="1 2">
    <name type="scientific">Sorghum bicolor</name>
    <name type="common">Sorghum</name>
    <name type="synonym">Sorghum vulgare</name>
    <dbReference type="NCBI Taxonomy" id="4558"/>
    <lineage>
        <taxon>Eukaryota</taxon>
        <taxon>Viridiplantae</taxon>
        <taxon>Streptophyta</taxon>
        <taxon>Embryophyta</taxon>
        <taxon>Tracheophyta</taxon>
        <taxon>Spermatophyta</taxon>
        <taxon>Magnoliopsida</taxon>
        <taxon>Liliopsida</taxon>
        <taxon>Poales</taxon>
        <taxon>Poaceae</taxon>
        <taxon>PACMAD clade</taxon>
        <taxon>Panicoideae</taxon>
        <taxon>Andropogonodae</taxon>
        <taxon>Andropogoneae</taxon>
        <taxon>Sorghinae</taxon>
        <taxon>Sorghum</taxon>
    </lineage>
</organism>
<dbReference type="ExpressionAtlas" id="A0A1B6PGY7">
    <property type="expression patterns" value="baseline and differential"/>
</dbReference>
<accession>A0A1B6PGY7</accession>
<name>A0A1B6PGY7_SORBI</name>
<dbReference type="InParanoid" id="A0A1B6PGY7"/>
<evidence type="ECO:0000313" key="1">
    <source>
        <dbReference type="EMBL" id="KXG24952.1"/>
    </source>
</evidence>
<dbReference type="Gene3D" id="1.25.40.10">
    <property type="entry name" value="Tetratricopeptide repeat domain"/>
    <property type="match status" value="1"/>
</dbReference>
<protein>
    <submittedName>
        <fullName evidence="1">Uncharacterized protein</fullName>
    </submittedName>
</protein>
<gene>
    <name evidence="1" type="ORF">SORBI_3007G103400</name>
</gene>
<dbReference type="AlphaFoldDB" id="A0A1B6PGY7"/>
<dbReference type="PANTHER" id="PTHR37381:SF1">
    <property type="entry name" value="PENTATRICOPEPTIDE REPEAT (PPR) SUPERFAMILY PROTEIN"/>
    <property type="match status" value="1"/>
</dbReference>
<dbReference type="FunCoup" id="A0A1B6PGY7">
    <property type="interactions" value="1307"/>
</dbReference>
<reference evidence="1 2" key="1">
    <citation type="journal article" date="2009" name="Nature">
        <title>The Sorghum bicolor genome and the diversification of grasses.</title>
        <authorList>
            <person name="Paterson A.H."/>
            <person name="Bowers J.E."/>
            <person name="Bruggmann R."/>
            <person name="Dubchak I."/>
            <person name="Grimwood J."/>
            <person name="Gundlach H."/>
            <person name="Haberer G."/>
            <person name="Hellsten U."/>
            <person name="Mitros T."/>
            <person name="Poliakov A."/>
            <person name="Schmutz J."/>
            <person name="Spannagl M."/>
            <person name="Tang H."/>
            <person name="Wang X."/>
            <person name="Wicker T."/>
            <person name="Bharti A.K."/>
            <person name="Chapman J."/>
            <person name="Feltus F.A."/>
            <person name="Gowik U."/>
            <person name="Grigoriev I.V."/>
            <person name="Lyons E."/>
            <person name="Maher C.A."/>
            <person name="Martis M."/>
            <person name="Narechania A."/>
            <person name="Otillar R.P."/>
            <person name="Penning B.W."/>
            <person name="Salamov A.A."/>
            <person name="Wang Y."/>
            <person name="Zhang L."/>
            <person name="Carpita N.C."/>
            <person name="Freeling M."/>
            <person name="Gingle A.R."/>
            <person name="Hash C.T."/>
            <person name="Keller B."/>
            <person name="Klein P."/>
            <person name="Kresovich S."/>
            <person name="McCann M.C."/>
            <person name="Ming R."/>
            <person name="Peterson D.G."/>
            <person name="Mehboob-ur-Rahman"/>
            <person name="Ware D."/>
            <person name="Westhoff P."/>
            <person name="Mayer K.F."/>
            <person name="Messing J."/>
            <person name="Rokhsar D.S."/>
        </authorList>
    </citation>
    <scope>NUCLEOTIDE SEQUENCE [LARGE SCALE GENOMIC DNA]</scope>
    <source>
        <strain evidence="2">cv. BTx623</strain>
    </source>
</reference>